<name>A0ABQ1KN27_9GAMM</name>
<feature type="signal peptide" evidence="1">
    <location>
        <begin position="1"/>
        <end position="31"/>
    </location>
</feature>
<keyword evidence="1" id="KW-0732">Signal</keyword>
<keyword evidence="3" id="KW-1185">Reference proteome</keyword>
<reference evidence="3" key="1">
    <citation type="journal article" date="2019" name="Int. J. Syst. Evol. Microbiol.">
        <title>The Global Catalogue of Microorganisms (GCM) 10K type strain sequencing project: providing services to taxonomists for standard genome sequencing and annotation.</title>
        <authorList>
            <consortium name="The Broad Institute Genomics Platform"/>
            <consortium name="The Broad Institute Genome Sequencing Center for Infectious Disease"/>
            <person name="Wu L."/>
            <person name="Ma J."/>
        </authorList>
    </citation>
    <scope>NUCLEOTIDE SEQUENCE [LARGE SCALE GENOMIC DNA]</scope>
    <source>
        <strain evidence="3">CGMCC 1.15341</strain>
    </source>
</reference>
<dbReference type="EMBL" id="BMIJ01000006">
    <property type="protein sequence ID" value="GGC01948.1"/>
    <property type="molecule type" value="Genomic_DNA"/>
</dbReference>
<sequence length="117" mass="12903">MKASVRNYSGSPFIALLFALAALFMTQTAMADGGVAMENINRIHNPSLSTMELPAVTTPVRREAARDVAEENIAAMFDPRIRSERMRSTSTPFSAPRDASRDVALDNLRRIFKVGNM</sequence>
<gene>
    <name evidence="2" type="ORF">GCM10011352_30150</name>
</gene>
<accession>A0ABQ1KN27</accession>
<evidence type="ECO:0000313" key="2">
    <source>
        <dbReference type="EMBL" id="GGC01948.1"/>
    </source>
</evidence>
<organism evidence="2 3">
    <name type="scientific">Marinobacterium zhoushanense</name>
    <dbReference type="NCBI Taxonomy" id="1679163"/>
    <lineage>
        <taxon>Bacteria</taxon>
        <taxon>Pseudomonadati</taxon>
        <taxon>Pseudomonadota</taxon>
        <taxon>Gammaproteobacteria</taxon>
        <taxon>Oceanospirillales</taxon>
        <taxon>Oceanospirillaceae</taxon>
        <taxon>Marinobacterium</taxon>
    </lineage>
</organism>
<evidence type="ECO:0000313" key="3">
    <source>
        <dbReference type="Proteomes" id="UP000629025"/>
    </source>
</evidence>
<evidence type="ECO:0000256" key="1">
    <source>
        <dbReference type="SAM" id="SignalP"/>
    </source>
</evidence>
<comment type="caution">
    <text evidence="2">The sequence shown here is derived from an EMBL/GenBank/DDBJ whole genome shotgun (WGS) entry which is preliminary data.</text>
</comment>
<protein>
    <submittedName>
        <fullName evidence="2">Uncharacterized protein</fullName>
    </submittedName>
</protein>
<dbReference type="RefSeq" id="WP_188749794.1">
    <property type="nucleotide sequence ID" value="NZ_BMIJ01000006.1"/>
</dbReference>
<dbReference type="Proteomes" id="UP000629025">
    <property type="component" value="Unassembled WGS sequence"/>
</dbReference>
<feature type="chain" id="PRO_5047399469" evidence="1">
    <location>
        <begin position="32"/>
        <end position="117"/>
    </location>
</feature>
<proteinExistence type="predicted"/>